<evidence type="ECO:0000313" key="3">
    <source>
        <dbReference type="Proteomes" id="UP001189429"/>
    </source>
</evidence>
<evidence type="ECO:0008006" key="4">
    <source>
        <dbReference type="Google" id="ProtNLM"/>
    </source>
</evidence>
<reference evidence="2" key="1">
    <citation type="submission" date="2023-10" db="EMBL/GenBank/DDBJ databases">
        <authorList>
            <person name="Chen Y."/>
            <person name="Shah S."/>
            <person name="Dougan E. K."/>
            <person name="Thang M."/>
            <person name="Chan C."/>
        </authorList>
    </citation>
    <scope>NUCLEOTIDE SEQUENCE [LARGE SCALE GENOMIC DNA]</scope>
</reference>
<proteinExistence type="predicted"/>
<feature type="transmembrane region" description="Helical" evidence="1">
    <location>
        <begin position="76"/>
        <end position="92"/>
    </location>
</feature>
<keyword evidence="1" id="KW-1133">Transmembrane helix</keyword>
<feature type="transmembrane region" description="Helical" evidence="1">
    <location>
        <begin position="136"/>
        <end position="158"/>
    </location>
</feature>
<sequence length="251" mass="27244">MAGAAGTARRSRCWRRWTAARALPSVDARHSSNRRVTLLVLCLIYVCLSASGPIVLDWVKRGHGGSFGFSVPALTFHAWALASLMGLSWTAYHGQLRQLLRLDMLWRFCVTTSMFTVGDMLSFASLQHLDVGTFSLVGKTCAIILTVLLTLITSATILHKRQTALQYGLVVIVAACTYSFCLAEQAAHATVRAAAKASIPVASGLWMRGLVQRIFAVFFTSLGAVLQERSCCSEILARPSCCSSVGWDAVQ</sequence>
<name>A0ABN9R876_9DINO</name>
<feature type="transmembrane region" description="Helical" evidence="1">
    <location>
        <begin position="104"/>
        <end position="124"/>
    </location>
</feature>
<keyword evidence="3" id="KW-1185">Reference proteome</keyword>
<comment type="caution">
    <text evidence="2">The sequence shown here is derived from an EMBL/GenBank/DDBJ whole genome shotgun (WGS) entry which is preliminary data.</text>
</comment>
<keyword evidence="1" id="KW-0812">Transmembrane</keyword>
<dbReference type="EMBL" id="CAUYUJ010005391">
    <property type="protein sequence ID" value="CAK0813478.1"/>
    <property type="molecule type" value="Genomic_DNA"/>
</dbReference>
<feature type="transmembrane region" description="Helical" evidence="1">
    <location>
        <begin position="36"/>
        <end position="56"/>
    </location>
</feature>
<dbReference type="Proteomes" id="UP001189429">
    <property type="component" value="Unassembled WGS sequence"/>
</dbReference>
<organism evidence="2 3">
    <name type="scientific">Prorocentrum cordatum</name>
    <dbReference type="NCBI Taxonomy" id="2364126"/>
    <lineage>
        <taxon>Eukaryota</taxon>
        <taxon>Sar</taxon>
        <taxon>Alveolata</taxon>
        <taxon>Dinophyceae</taxon>
        <taxon>Prorocentrales</taxon>
        <taxon>Prorocentraceae</taxon>
        <taxon>Prorocentrum</taxon>
    </lineage>
</organism>
<evidence type="ECO:0000256" key="1">
    <source>
        <dbReference type="SAM" id="Phobius"/>
    </source>
</evidence>
<accession>A0ABN9R876</accession>
<evidence type="ECO:0000313" key="2">
    <source>
        <dbReference type="EMBL" id="CAK0813478.1"/>
    </source>
</evidence>
<gene>
    <name evidence="2" type="ORF">PCOR1329_LOCUS17384</name>
</gene>
<protein>
    <recommendedName>
        <fullName evidence="4">Solute carrier family 40 protein</fullName>
    </recommendedName>
</protein>
<keyword evidence="1" id="KW-0472">Membrane</keyword>
<feature type="transmembrane region" description="Helical" evidence="1">
    <location>
        <begin position="205"/>
        <end position="226"/>
    </location>
</feature>
<feature type="transmembrane region" description="Helical" evidence="1">
    <location>
        <begin position="165"/>
        <end position="185"/>
    </location>
</feature>